<evidence type="ECO:0000313" key="4">
    <source>
        <dbReference type="RefSeq" id="XP_019628523.1"/>
    </source>
</evidence>
<proteinExistence type="predicted"/>
<protein>
    <submittedName>
        <fullName evidence="4">Uncharacterized protein LOC109473062 isoform X1</fullName>
    </submittedName>
</protein>
<keyword evidence="1" id="KW-1133">Transmembrane helix</keyword>
<gene>
    <name evidence="4" type="primary">LOC109473062</name>
</gene>
<name>A0A6P4YW01_BRABE</name>
<dbReference type="KEGG" id="bbel:109473062"/>
<organism evidence="3 4">
    <name type="scientific">Branchiostoma belcheri</name>
    <name type="common">Amphioxus</name>
    <dbReference type="NCBI Taxonomy" id="7741"/>
    <lineage>
        <taxon>Eukaryota</taxon>
        <taxon>Metazoa</taxon>
        <taxon>Chordata</taxon>
        <taxon>Cephalochordata</taxon>
        <taxon>Leptocardii</taxon>
        <taxon>Amphioxiformes</taxon>
        <taxon>Branchiostomatidae</taxon>
        <taxon>Branchiostoma</taxon>
    </lineage>
</organism>
<feature type="chain" id="PRO_5027768426" evidence="2">
    <location>
        <begin position="28"/>
        <end position="239"/>
    </location>
</feature>
<evidence type="ECO:0000256" key="1">
    <source>
        <dbReference type="SAM" id="Phobius"/>
    </source>
</evidence>
<dbReference type="OrthoDB" id="10059827at2759"/>
<feature type="transmembrane region" description="Helical" evidence="1">
    <location>
        <begin position="124"/>
        <end position="143"/>
    </location>
</feature>
<feature type="transmembrane region" description="Helical" evidence="1">
    <location>
        <begin position="94"/>
        <end position="112"/>
    </location>
</feature>
<keyword evidence="2" id="KW-0732">Signal</keyword>
<feature type="transmembrane region" description="Helical" evidence="1">
    <location>
        <begin position="191"/>
        <end position="214"/>
    </location>
</feature>
<feature type="transmembrane region" description="Helical" evidence="1">
    <location>
        <begin position="164"/>
        <end position="185"/>
    </location>
</feature>
<sequence length="239" mass="24864">MANRLRSTFLATAALVVLLAFFTGTSAQTSAAPSTAAAGGSTAAPTTPPMTKMRYEVVMVFEASSIWAIILMLTILVADACLSYGVVKHVASIGPLFGMLIAGAALTMAPLLGGSSQQEGFNTIMIQGSIVAALFFFAAFGGFKSKKYIGTPDCKAGRDLPYTTLSLLCSCGVMPAISGTITAATNVTPGYQWPGMIMGSICVGLMTTNMIWYITRAVTAKNRVARVAETANNVSMTAK</sequence>
<keyword evidence="1" id="KW-0472">Membrane</keyword>
<feature type="transmembrane region" description="Helical" evidence="1">
    <location>
        <begin position="67"/>
        <end position="87"/>
    </location>
</feature>
<evidence type="ECO:0000256" key="2">
    <source>
        <dbReference type="SAM" id="SignalP"/>
    </source>
</evidence>
<dbReference type="Proteomes" id="UP000515135">
    <property type="component" value="Unplaced"/>
</dbReference>
<dbReference type="AlphaFoldDB" id="A0A6P4YW01"/>
<reference evidence="4" key="1">
    <citation type="submission" date="2025-08" db="UniProtKB">
        <authorList>
            <consortium name="RefSeq"/>
        </authorList>
    </citation>
    <scope>IDENTIFICATION</scope>
    <source>
        <tissue evidence="4">Gonad</tissue>
    </source>
</reference>
<feature type="signal peptide" evidence="2">
    <location>
        <begin position="1"/>
        <end position="27"/>
    </location>
</feature>
<accession>A0A6P4YW01</accession>
<dbReference type="RefSeq" id="XP_019628523.1">
    <property type="nucleotide sequence ID" value="XM_019772964.1"/>
</dbReference>
<evidence type="ECO:0000313" key="3">
    <source>
        <dbReference type="Proteomes" id="UP000515135"/>
    </source>
</evidence>
<keyword evidence="3" id="KW-1185">Reference proteome</keyword>
<dbReference type="GeneID" id="109473062"/>
<keyword evidence="1" id="KW-0812">Transmembrane</keyword>